<organism evidence="2 3">
    <name type="scientific">Actinophytocola xinjiangensis</name>
    <dbReference type="NCBI Taxonomy" id="485602"/>
    <lineage>
        <taxon>Bacteria</taxon>
        <taxon>Bacillati</taxon>
        <taxon>Actinomycetota</taxon>
        <taxon>Actinomycetes</taxon>
        <taxon>Pseudonocardiales</taxon>
        <taxon>Pseudonocardiaceae</taxon>
    </lineage>
</organism>
<dbReference type="AlphaFoldDB" id="A0A7Z0WHH4"/>
<protein>
    <submittedName>
        <fullName evidence="2">Uncharacterized protein</fullName>
    </submittedName>
</protein>
<dbReference type="EMBL" id="MSIF01000016">
    <property type="protein sequence ID" value="OLF07367.1"/>
    <property type="molecule type" value="Genomic_DNA"/>
</dbReference>
<keyword evidence="3" id="KW-1185">Reference proteome</keyword>
<feature type="chain" id="PRO_5031151356" evidence="1">
    <location>
        <begin position="17"/>
        <end position="134"/>
    </location>
</feature>
<comment type="caution">
    <text evidence="2">The sequence shown here is derived from an EMBL/GenBank/DDBJ whole genome shotgun (WGS) entry which is preliminary data.</text>
</comment>
<feature type="signal peptide" evidence="1">
    <location>
        <begin position="1"/>
        <end position="16"/>
    </location>
</feature>
<accession>A0A7Z0WHH4</accession>
<name>A0A7Z0WHH4_9PSEU</name>
<gene>
    <name evidence="2" type="ORF">BLA60_27755</name>
</gene>
<sequence length="134" mass="13566">MFATVGLVLSAGVANAAPAANAGTVGVQGAVLGHICEGSFGNVEKFVIISDGGIPAGSSWVVSTNRVPSPYTFRAVSDSALVQVSPRSQSSVSLQALATIPSGTVVKVQPMNFYTDSVLTIEGYGGMDSSAPWC</sequence>
<reference evidence="2 3" key="1">
    <citation type="submission" date="2016-12" db="EMBL/GenBank/DDBJ databases">
        <title>The draft genome sequence of Actinophytocola xinjiangensis.</title>
        <authorList>
            <person name="Wang W."/>
            <person name="Yuan L."/>
        </authorList>
    </citation>
    <scope>NUCLEOTIDE SEQUENCE [LARGE SCALE GENOMIC DNA]</scope>
    <source>
        <strain evidence="2 3">CGMCC 4.4663</strain>
    </source>
</reference>
<proteinExistence type="predicted"/>
<evidence type="ECO:0000256" key="1">
    <source>
        <dbReference type="SAM" id="SignalP"/>
    </source>
</evidence>
<evidence type="ECO:0000313" key="2">
    <source>
        <dbReference type="EMBL" id="OLF07367.1"/>
    </source>
</evidence>
<keyword evidence="1" id="KW-0732">Signal</keyword>
<evidence type="ECO:0000313" key="3">
    <source>
        <dbReference type="Proteomes" id="UP000185696"/>
    </source>
</evidence>
<dbReference type="Proteomes" id="UP000185696">
    <property type="component" value="Unassembled WGS sequence"/>
</dbReference>